<keyword evidence="5" id="KW-1185">Reference proteome</keyword>
<dbReference type="AlphaFoldDB" id="A0A8B8DMH0"/>
<dbReference type="PROSITE" id="PS50871">
    <property type="entry name" value="C1Q"/>
    <property type="match status" value="1"/>
</dbReference>
<name>A0A8B8DMH0_CRAVI</name>
<dbReference type="InterPro" id="IPR050392">
    <property type="entry name" value="Collagen/C1q_domain"/>
</dbReference>
<accession>A0A8B8DMH0</accession>
<dbReference type="InterPro" id="IPR008983">
    <property type="entry name" value="Tumour_necrosis_fac-like_dom"/>
</dbReference>
<evidence type="ECO:0000256" key="3">
    <source>
        <dbReference type="SAM" id="SignalP"/>
    </source>
</evidence>
<keyword evidence="3" id="KW-0732">Signal</keyword>
<feature type="chain" id="PRO_5034195595" evidence="3">
    <location>
        <begin position="21"/>
        <end position="191"/>
    </location>
</feature>
<gene>
    <name evidence="6" type="primary">LOC111128181</name>
</gene>
<keyword evidence="2" id="KW-0964">Secreted</keyword>
<dbReference type="SMART" id="SM00110">
    <property type="entry name" value="C1Q"/>
    <property type="match status" value="1"/>
</dbReference>
<dbReference type="RefSeq" id="XP_022329372.1">
    <property type="nucleotide sequence ID" value="XM_022473664.1"/>
</dbReference>
<sequence>MKMTRTVLLVLMSSLGLVLGGSSLPANTKTRFGLLKSLILANSGTTIILDQPPSKGSRNCQDRVSFSANLNSTHRTLGAGQTVIYDDILTNDGNGYNSKTGVFTCPFAGTYMFVVDSLSYPGIWLKLKVNKHVVAILHVSPLIKDKHVLTQISRTAILKLKLGDHVKVENTAKNGEVFAHRYSGFSGTLLY</sequence>
<dbReference type="PANTHER" id="PTHR15427:SF50">
    <property type="entry name" value="COMPLEMENT C1Q TUMOR NECROSIS FACTOR-RELATED PROTEIN 2-LIKE"/>
    <property type="match status" value="1"/>
</dbReference>
<organism evidence="5 6">
    <name type="scientific">Crassostrea virginica</name>
    <name type="common">Eastern oyster</name>
    <dbReference type="NCBI Taxonomy" id="6565"/>
    <lineage>
        <taxon>Eukaryota</taxon>
        <taxon>Metazoa</taxon>
        <taxon>Spiralia</taxon>
        <taxon>Lophotrochozoa</taxon>
        <taxon>Mollusca</taxon>
        <taxon>Bivalvia</taxon>
        <taxon>Autobranchia</taxon>
        <taxon>Pteriomorphia</taxon>
        <taxon>Ostreida</taxon>
        <taxon>Ostreoidea</taxon>
        <taxon>Ostreidae</taxon>
        <taxon>Crassostrea</taxon>
    </lineage>
</organism>
<protein>
    <submittedName>
        <fullName evidence="6">Complement C1q-like protein 4</fullName>
    </submittedName>
</protein>
<evidence type="ECO:0000256" key="2">
    <source>
        <dbReference type="ARBA" id="ARBA00022525"/>
    </source>
</evidence>
<dbReference type="OrthoDB" id="6152465at2759"/>
<feature type="signal peptide" evidence="3">
    <location>
        <begin position="1"/>
        <end position="20"/>
    </location>
</feature>
<proteinExistence type="predicted"/>
<dbReference type="GeneID" id="111128181"/>
<dbReference type="Proteomes" id="UP000694844">
    <property type="component" value="Chromosome 1"/>
</dbReference>
<reference evidence="5" key="1">
    <citation type="submission" date="2024-06" db="UniProtKB">
        <authorList>
            <consortium name="RefSeq"/>
        </authorList>
    </citation>
    <scope>NUCLEOTIDE SEQUENCE [LARGE SCALE GENOMIC DNA]</scope>
</reference>
<feature type="domain" description="C1q" evidence="4">
    <location>
        <begin position="59"/>
        <end position="191"/>
    </location>
</feature>
<dbReference type="Gene3D" id="2.60.120.40">
    <property type="match status" value="1"/>
</dbReference>
<dbReference type="KEGG" id="cvn:111128181"/>
<comment type="subcellular location">
    <subcellularLocation>
        <location evidence="1">Secreted</location>
    </subcellularLocation>
</comment>
<dbReference type="PANTHER" id="PTHR15427">
    <property type="entry name" value="EMILIN ELASTIN MICROFIBRIL INTERFACE-LOCATED PROTEIN ELASTIN MICROFIBRIL INTERFACER"/>
    <property type="match status" value="1"/>
</dbReference>
<evidence type="ECO:0000313" key="5">
    <source>
        <dbReference type="Proteomes" id="UP000694844"/>
    </source>
</evidence>
<dbReference type="SUPFAM" id="SSF49842">
    <property type="entry name" value="TNF-like"/>
    <property type="match status" value="1"/>
</dbReference>
<dbReference type="Pfam" id="PF00386">
    <property type="entry name" value="C1q"/>
    <property type="match status" value="1"/>
</dbReference>
<dbReference type="PRINTS" id="PR00007">
    <property type="entry name" value="COMPLEMNTC1Q"/>
</dbReference>
<dbReference type="GO" id="GO:0005576">
    <property type="term" value="C:extracellular region"/>
    <property type="evidence" value="ECO:0007669"/>
    <property type="project" value="UniProtKB-SubCell"/>
</dbReference>
<evidence type="ECO:0000256" key="1">
    <source>
        <dbReference type="ARBA" id="ARBA00004613"/>
    </source>
</evidence>
<reference evidence="6" key="2">
    <citation type="submission" date="2025-08" db="UniProtKB">
        <authorList>
            <consortium name="RefSeq"/>
        </authorList>
    </citation>
    <scope>IDENTIFICATION</scope>
    <source>
        <tissue evidence="6">Whole sample</tissue>
    </source>
</reference>
<dbReference type="InterPro" id="IPR001073">
    <property type="entry name" value="C1q_dom"/>
</dbReference>
<evidence type="ECO:0000313" key="6">
    <source>
        <dbReference type="RefSeq" id="XP_022329372.1"/>
    </source>
</evidence>
<evidence type="ECO:0000259" key="4">
    <source>
        <dbReference type="PROSITE" id="PS50871"/>
    </source>
</evidence>